<dbReference type="Proteomes" id="UP000823775">
    <property type="component" value="Unassembled WGS sequence"/>
</dbReference>
<reference evidence="2 3" key="1">
    <citation type="journal article" date="2021" name="BMC Genomics">
        <title>Datura genome reveals duplications of psychoactive alkaloid biosynthetic genes and high mutation rate following tissue culture.</title>
        <authorList>
            <person name="Rajewski A."/>
            <person name="Carter-House D."/>
            <person name="Stajich J."/>
            <person name="Litt A."/>
        </authorList>
    </citation>
    <scope>NUCLEOTIDE SEQUENCE [LARGE SCALE GENOMIC DNA]</scope>
    <source>
        <strain evidence="2">AR-01</strain>
    </source>
</reference>
<organism evidence="2 3">
    <name type="scientific">Datura stramonium</name>
    <name type="common">Jimsonweed</name>
    <name type="synonym">Common thornapple</name>
    <dbReference type="NCBI Taxonomy" id="4076"/>
    <lineage>
        <taxon>Eukaryota</taxon>
        <taxon>Viridiplantae</taxon>
        <taxon>Streptophyta</taxon>
        <taxon>Embryophyta</taxon>
        <taxon>Tracheophyta</taxon>
        <taxon>Spermatophyta</taxon>
        <taxon>Magnoliopsida</taxon>
        <taxon>eudicotyledons</taxon>
        <taxon>Gunneridae</taxon>
        <taxon>Pentapetalae</taxon>
        <taxon>asterids</taxon>
        <taxon>lamiids</taxon>
        <taxon>Solanales</taxon>
        <taxon>Solanaceae</taxon>
        <taxon>Solanoideae</taxon>
        <taxon>Datureae</taxon>
        <taxon>Datura</taxon>
    </lineage>
</organism>
<dbReference type="EMBL" id="JACEIK010000628">
    <property type="protein sequence ID" value="MCD7459990.1"/>
    <property type="molecule type" value="Genomic_DNA"/>
</dbReference>
<evidence type="ECO:0000313" key="3">
    <source>
        <dbReference type="Proteomes" id="UP000823775"/>
    </source>
</evidence>
<feature type="non-terminal residue" evidence="2">
    <location>
        <position position="1"/>
    </location>
</feature>
<protein>
    <submittedName>
        <fullName evidence="2">Uncharacterized protein</fullName>
    </submittedName>
</protein>
<proteinExistence type="predicted"/>
<name>A0ABS8SMG4_DATST</name>
<evidence type="ECO:0000256" key="1">
    <source>
        <dbReference type="SAM" id="MobiDB-lite"/>
    </source>
</evidence>
<keyword evidence="3" id="KW-1185">Reference proteome</keyword>
<gene>
    <name evidence="2" type="ORF">HAX54_042547</name>
</gene>
<feature type="region of interest" description="Disordered" evidence="1">
    <location>
        <begin position="68"/>
        <end position="109"/>
    </location>
</feature>
<accession>A0ABS8SMG4</accession>
<comment type="caution">
    <text evidence="2">The sequence shown here is derived from an EMBL/GenBank/DDBJ whole genome shotgun (WGS) entry which is preliminary data.</text>
</comment>
<sequence length="194" mass="21841">CKYNNISPTTEEKVELNITAFFKDINVDRVASPRLTVKVEALNNYVVSSFEKIFNHLKINKTNEMSDDVPCSKGLQVNDDGENTPGLGDNDDFDNSHDAAPPPSPRSNDEELAKIQMSQLVPYVPRIIEVEEQDNTPDQLVRQRLPGIYGRSLFLIDFYSGASNISPKCIFDIKHLFTVDIDDFDPLSSLAQEF</sequence>
<evidence type="ECO:0000313" key="2">
    <source>
        <dbReference type="EMBL" id="MCD7459990.1"/>
    </source>
</evidence>